<keyword evidence="4" id="KW-1133">Transmembrane helix</keyword>
<dbReference type="Gene3D" id="3.20.20.370">
    <property type="entry name" value="Glycoside hydrolase/deacetylase"/>
    <property type="match status" value="1"/>
</dbReference>
<feature type="region of interest" description="Disordered" evidence="3">
    <location>
        <begin position="56"/>
        <end position="95"/>
    </location>
</feature>
<evidence type="ECO:0000313" key="7">
    <source>
        <dbReference type="Proteomes" id="UP000437824"/>
    </source>
</evidence>
<keyword evidence="4" id="KW-0472">Membrane</keyword>
<dbReference type="PANTHER" id="PTHR34216">
    <property type="match status" value="1"/>
</dbReference>
<feature type="transmembrane region" description="Helical" evidence="4">
    <location>
        <begin position="16"/>
        <end position="36"/>
    </location>
</feature>
<dbReference type="Proteomes" id="UP000437824">
    <property type="component" value="Unassembled WGS sequence"/>
</dbReference>
<dbReference type="InterPro" id="IPR002509">
    <property type="entry name" value="NODB_dom"/>
</dbReference>
<reference evidence="6 7" key="1">
    <citation type="submission" date="2019-11" db="EMBL/GenBank/DDBJ databases">
        <title>Draft genome sequence of Blautia luti DSM 14534T, isolated from human stool.</title>
        <authorList>
            <person name="Ortiz R."/>
            <person name="Melis-Arcos F."/>
            <person name="Covarrubias P."/>
            <person name="Cardenas J.P."/>
            <person name="Perez-Donoso J."/>
            <person name="Almonacid D."/>
        </authorList>
    </citation>
    <scope>NUCLEOTIDE SEQUENCE [LARGE SCALE GENOMIC DNA]</scope>
    <source>
        <strain evidence="6 7">DSM 14534</strain>
    </source>
</reference>
<dbReference type="GO" id="GO:0005576">
    <property type="term" value="C:extracellular region"/>
    <property type="evidence" value="ECO:0007669"/>
    <property type="project" value="UniProtKB-SubCell"/>
</dbReference>
<evidence type="ECO:0000256" key="4">
    <source>
        <dbReference type="SAM" id="Phobius"/>
    </source>
</evidence>
<evidence type="ECO:0000259" key="5">
    <source>
        <dbReference type="Pfam" id="PF01522"/>
    </source>
</evidence>
<protein>
    <submittedName>
        <fullName evidence="6">Polysaccharide deacetylase family protein</fullName>
    </submittedName>
</protein>
<dbReference type="AlphaFoldDB" id="A0A844GLZ2"/>
<keyword evidence="2" id="KW-0732">Signal</keyword>
<feature type="domain" description="NodB homology" evidence="5">
    <location>
        <begin position="350"/>
        <end position="402"/>
    </location>
</feature>
<comment type="caution">
    <text evidence="6">The sequence shown here is derived from an EMBL/GenBank/DDBJ whole genome shotgun (WGS) entry which is preliminary data.</text>
</comment>
<comment type="subcellular location">
    <subcellularLocation>
        <location evidence="1">Secreted</location>
    </subcellularLocation>
</comment>
<dbReference type="InterPro" id="IPR011330">
    <property type="entry name" value="Glyco_hydro/deAcase_b/a-brl"/>
</dbReference>
<keyword evidence="4" id="KW-0812">Transmembrane</keyword>
<organism evidence="6 7">
    <name type="scientific">Blautia luti DSM 14534 = JCM 17040</name>
    <dbReference type="NCBI Taxonomy" id="649762"/>
    <lineage>
        <taxon>Bacteria</taxon>
        <taxon>Bacillati</taxon>
        <taxon>Bacillota</taxon>
        <taxon>Clostridia</taxon>
        <taxon>Lachnospirales</taxon>
        <taxon>Lachnospiraceae</taxon>
        <taxon>Blautia</taxon>
    </lineage>
</organism>
<dbReference type="Pfam" id="PF01522">
    <property type="entry name" value="Polysacc_deac_1"/>
    <property type="match status" value="1"/>
</dbReference>
<dbReference type="PANTHER" id="PTHR34216:SF3">
    <property type="entry name" value="POLY-BETA-1,6-N-ACETYL-D-GLUCOSAMINE N-DEACETYLASE"/>
    <property type="match status" value="1"/>
</dbReference>
<proteinExistence type="predicted"/>
<accession>A0A844GLZ2</accession>
<name>A0A844GLZ2_9FIRM</name>
<dbReference type="GO" id="GO:0005975">
    <property type="term" value="P:carbohydrate metabolic process"/>
    <property type="evidence" value="ECO:0007669"/>
    <property type="project" value="InterPro"/>
</dbReference>
<dbReference type="GO" id="GO:0016810">
    <property type="term" value="F:hydrolase activity, acting on carbon-nitrogen (but not peptide) bonds"/>
    <property type="evidence" value="ECO:0007669"/>
    <property type="project" value="InterPro"/>
</dbReference>
<dbReference type="SUPFAM" id="SSF88713">
    <property type="entry name" value="Glycoside hydrolase/deacetylase"/>
    <property type="match status" value="1"/>
</dbReference>
<evidence type="ECO:0000313" key="6">
    <source>
        <dbReference type="EMBL" id="MTD62202.1"/>
    </source>
</evidence>
<gene>
    <name evidence="6" type="ORF">GKZ57_13375</name>
</gene>
<sequence>MERRLKQKRRRRRRRIIGGVIVVAAAAIGIGVGFYGDQLQAFVKEQQVRIAQLAQKNTEAQKETETAQTSAEPETETETEVTQAPEQTSGDELSADDKKLYRRAKRYAQQYDYDKAIKVLKSSPNYKISTKLRKAAKVYKKKKESCVSWPLDQVTHVFYHTLIKDTSKAFDGDYKSGDYDQVMTTIDEFNKITQSMYEKGYVMVSIYDMATVDENGNMTPGEILLPEGKIPFVLSEDDVCYYHYMDGDGFASKLVVDDDGKVRNEYIEDDGSVSVGDYDVVPLIDRFVEEHPDFSYRGARGIVALTGYNGILGYRTDSSYETRPDDLDADKVQWLDNHPDFDLNTEREGAKKVVQAMKKEGWLFASHTWGHQNVSQISLEKLQADTQRFKENVDPLIGGTDIIIFAFGADLAGAEDYSGEKFEYLKSQGYNYFCNVDSSQYFVQIRDNYFRMGRRNLDGYRMYYNPELISDLFDAQEVFNSDRPVPVPPMGDSN</sequence>
<evidence type="ECO:0000256" key="3">
    <source>
        <dbReference type="SAM" id="MobiDB-lite"/>
    </source>
</evidence>
<evidence type="ECO:0000256" key="2">
    <source>
        <dbReference type="ARBA" id="ARBA00022729"/>
    </source>
</evidence>
<evidence type="ECO:0000256" key="1">
    <source>
        <dbReference type="ARBA" id="ARBA00004613"/>
    </source>
</evidence>
<dbReference type="EMBL" id="WMBC01000012">
    <property type="protein sequence ID" value="MTD62202.1"/>
    <property type="molecule type" value="Genomic_DNA"/>
</dbReference>
<dbReference type="InterPro" id="IPR051398">
    <property type="entry name" value="Polysacch_Deacetylase"/>
</dbReference>